<evidence type="ECO:0000313" key="2">
    <source>
        <dbReference type="EMBL" id="CAK0798553.1"/>
    </source>
</evidence>
<reference evidence="2" key="1">
    <citation type="submission" date="2023-10" db="EMBL/GenBank/DDBJ databases">
        <authorList>
            <person name="Chen Y."/>
            <person name="Shah S."/>
            <person name="Dougan E. K."/>
            <person name="Thang M."/>
            <person name="Chan C."/>
        </authorList>
    </citation>
    <scope>NUCLEOTIDE SEQUENCE [LARGE SCALE GENOMIC DNA]</scope>
</reference>
<dbReference type="Proteomes" id="UP001189429">
    <property type="component" value="Unassembled WGS sequence"/>
</dbReference>
<dbReference type="EMBL" id="CAUYUJ010001969">
    <property type="protein sequence ID" value="CAK0798553.1"/>
    <property type="molecule type" value="Genomic_DNA"/>
</dbReference>
<accession>A0ABN9PYY7</accession>
<organism evidence="2 3">
    <name type="scientific">Prorocentrum cordatum</name>
    <dbReference type="NCBI Taxonomy" id="2364126"/>
    <lineage>
        <taxon>Eukaryota</taxon>
        <taxon>Sar</taxon>
        <taxon>Alveolata</taxon>
        <taxon>Dinophyceae</taxon>
        <taxon>Prorocentrales</taxon>
        <taxon>Prorocentraceae</taxon>
        <taxon>Prorocentrum</taxon>
    </lineage>
</organism>
<sequence>MPEDNSEKLGVAPLAWASEVIGKHPGRAVILSTHEYLNDAPPGRTRTGDAVFGEFVSEHDQVFLVLSGHHHNHEASGEGSALSNDGEWHQVSKNRFGREVVEVLQDFQDYPRGGDGWLRIVTFDREHAELRFETYSPVLGRFQAETVAEDGPRASRFRIPLNLTARLGAAPRPRAPLQTWGRGAAAAPTAGARA</sequence>
<dbReference type="SUPFAM" id="SSF56300">
    <property type="entry name" value="Metallo-dependent phosphatases"/>
    <property type="match status" value="1"/>
</dbReference>
<comment type="caution">
    <text evidence="2">The sequence shown here is derived from an EMBL/GenBank/DDBJ whole genome shotgun (WGS) entry which is preliminary data.</text>
</comment>
<keyword evidence="3" id="KW-1185">Reference proteome</keyword>
<dbReference type="InterPro" id="IPR029052">
    <property type="entry name" value="Metallo-depent_PP-like"/>
</dbReference>
<protein>
    <recommendedName>
        <fullName evidence="4">Calcineurin-like phosphoesterase domain-containing protein</fullName>
    </recommendedName>
</protein>
<gene>
    <name evidence="2" type="ORF">PCOR1329_LOCUS7271</name>
</gene>
<name>A0ABN9PYY7_9DINO</name>
<evidence type="ECO:0000256" key="1">
    <source>
        <dbReference type="SAM" id="MobiDB-lite"/>
    </source>
</evidence>
<feature type="region of interest" description="Disordered" evidence="1">
    <location>
        <begin position="173"/>
        <end position="194"/>
    </location>
</feature>
<evidence type="ECO:0000313" key="3">
    <source>
        <dbReference type="Proteomes" id="UP001189429"/>
    </source>
</evidence>
<evidence type="ECO:0008006" key="4">
    <source>
        <dbReference type="Google" id="ProtNLM"/>
    </source>
</evidence>
<proteinExistence type="predicted"/>